<sequence>MNLRITPTAHVKSGKNRDQYRGQIRSNPRPVPPKMLPGKKGR</sequence>
<dbReference type="Proteomes" id="UP000583800">
    <property type="component" value="Unassembled WGS sequence"/>
</dbReference>
<evidence type="ECO:0000313" key="2">
    <source>
        <dbReference type="EMBL" id="MBB6345722.1"/>
    </source>
</evidence>
<reference evidence="2 3" key="1">
    <citation type="submission" date="2020-08" db="EMBL/GenBank/DDBJ databases">
        <title>Sequencing the genomes of 1000 actinobacteria strains.</title>
        <authorList>
            <person name="Klenk H.-P."/>
        </authorList>
    </citation>
    <scope>NUCLEOTIDE SEQUENCE [LARGE SCALE GENOMIC DNA]</scope>
    <source>
        <strain evidence="2 3">DSM 45913</strain>
    </source>
</reference>
<dbReference type="EMBL" id="JACHJB010000001">
    <property type="protein sequence ID" value="MBB6345722.1"/>
    <property type="molecule type" value="Genomic_DNA"/>
</dbReference>
<dbReference type="AlphaFoldDB" id="A0A7X0EVC8"/>
<comment type="caution">
    <text evidence="2">The sequence shown here is derived from an EMBL/GenBank/DDBJ whole genome shotgun (WGS) entry which is preliminary data.</text>
</comment>
<evidence type="ECO:0000313" key="3">
    <source>
        <dbReference type="Proteomes" id="UP000583800"/>
    </source>
</evidence>
<feature type="region of interest" description="Disordered" evidence="1">
    <location>
        <begin position="1"/>
        <end position="42"/>
    </location>
</feature>
<organism evidence="2 3">
    <name type="scientific">Nonomuraea muscovyensis</name>
    <dbReference type="NCBI Taxonomy" id="1124761"/>
    <lineage>
        <taxon>Bacteria</taxon>
        <taxon>Bacillati</taxon>
        <taxon>Actinomycetota</taxon>
        <taxon>Actinomycetes</taxon>
        <taxon>Streptosporangiales</taxon>
        <taxon>Streptosporangiaceae</taxon>
        <taxon>Nonomuraea</taxon>
    </lineage>
</organism>
<gene>
    <name evidence="2" type="ORF">FHU36_002231</name>
</gene>
<accession>A0A7X0EVC8</accession>
<name>A0A7X0EVC8_9ACTN</name>
<dbReference type="RefSeq" id="WP_281394166.1">
    <property type="nucleotide sequence ID" value="NZ_JACHJB010000001.1"/>
</dbReference>
<proteinExistence type="predicted"/>
<evidence type="ECO:0000256" key="1">
    <source>
        <dbReference type="SAM" id="MobiDB-lite"/>
    </source>
</evidence>
<protein>
    <submittedName>
        <fullName evidence="2">Uncharacterized protein</fullName>
    </submittedName>
</protein>
<keyword evidence="3" id="KW-1185">Reference proteome</keyword>